<dbReference type="InterPro" id="IPR006143">
    <property type="entry name" value="RND_pump_MFP"/>
</dbReference>
<dbReference type="EMBL" id="BMCT01000001">
    <property type="protein sequence ID" value="GGF52704.1"/>
    <property type="molecule type" value="Genomic_DNA"/>
</dbReference>
<dbReference type="Pfam" id="PF25963">
    <property type="entry name" value="Beta-barrel_AAEA"/>
    <property type="match status" value="1"/>
</dbReference>
<dbReference type="RefSeq" id="WP_188575984.1">
    <property type="nucleotide sequence ID" value="NZ_BMCT01000001.1"/>
</dbReference>
<reference evidence="9" key="2">
    <citation type="submission" date="2020-09" db="EMBL/GenBank/DDBJ databases">
        <authorList>
            <person name="Sun Q."/>
            <person name="Sedlacek I."/>
        </authorList>
    </citation>
    <scope>NUCLEOTIDE SEQUENCE</scope>
    <source>
        <strain evidence="9">CCM 7897</strain>
    </source>
</reference>
<evidence type="ECO:0000256" key="1">
    <source>
        <dbReference type="ARBA" id="ARBA00009477"/>
    </source>
</evidence>
<keyword evidence="10" id="KW-1185">Reference proteome</keyword>
<organism evidence="9 10">
    <name type="scientific">Azorhizobium oxalatiphilum</name>
    <dbReference type="NCBI Taxonomy" id="980631"/>
    <lineage>
        <taxon>Bacteria</taxon>
        <taxon>Pseudomonadati</taxon>
        <taxon>Pseudomonadota</taxon>
        <taxon>Alphaproteobacteria</taxon>
        <taxon>Hyphomicrobiales</taxon>
        <taxon>Xanthobacteraceae</taxon>
        <taxon>Azorhizobium</taxon>
    </lineage>
</organism>
<feature type="transmembrane region" description="Helical" evidence="6">
    <location>
        <begin position="12"/>
        <end position="32"/>
    </location>
</feature>
<dbReference type="GO" id="GO:0022857">
    <property type="term" value="F:transmembrane transporter activity"/>
    <property type="evidence" value="ECO:0007669"/>
    <property type="project" value="InterPro"/>
</dbReference>
<dbReference type="AlphaFoldDB" id="A0A917BNC3"/>
<dbReference type="PANTHER" id="PTHR30367">
    <property type="entry name" value="P-HYDROXYBENZOIC ACID EFFLUX PUMP SUBUNIT AAEA-RELATED"/>
    <property type="match status" value="1"/>
</dbReference>
<keyword evidence="5" id="KW-0175">Coiled coil</keyword>
<gene>
    <name evidence="9" type="ORF">GCM10007301_10240</name>
</gene>
<dbReference type="GO" id="GO:0016020">
    <property type="term" value="C:membrane"/>
    <property type="evidence" value="ECO:0007669"/>
    <property type="project" value="InterPro"/>
</dbReference>
<name>A0A917BNC3_9HYPH</name>
<evidence type="ECO:0000313" key="10">
    <source>
        <dbReference type="Proteomes" id="UP000606044"/>
    </source>
</evidence>
<keyword evidence="4 6" id="KW-0472">Membrane</keyword>
<dbReference type="InterPro" id="IPR058625">
    <property type="entry name" value="MdtA-like_BSH"/>
</dbReference>
<evidence type="ECO:0000313" key="9">
    <source>
        <dbReference type="EMBL" id="GGF52704.1"/>
    </source>
</evidence>
<reference evidence="9" key="1">
    <citation type="journal article" date="2014" name="Int. J. Syst. Evol. Microbiol.">
        <title>Complete genome sequence of Corynebacterium casei LMG S-19264T (=DSM 44701T), isolated from a smear-ripened cheese.</title>
        <authorList>
            <consortium name="US DOE Joint Genome Institute (JGI-PGF)"/>
            <person name="Walter F."/>
            <person name="Albersmeier A."/>
            <person name="Kalinowski J."/>
            <person name="Ruckert C."/>
        </authorList>
    </citation>
    <scope>NUCLEOTIDE SEQUENCE</scope>
    <source>
        <strain evidence="9">CCM 7897</strain>
    </source>
</reference>
<proteinExistence type="inferred from homology"/>
<evidence type="ECO:0008006" key="11">
    <source>
        <dbReference type="Google" id="ProtNLM"/>
    </source>
</evidence>
<dbReference type="Pfam" id="PF25917">
    <property type="entry name" value="BSH_RND"/>
    <property type="match status" value="1"/>
</dbReference>
<dbReference type="NCBIfam" id="TIGR01730">
    <property type="entry name" value="RND_mfp"/>
    <property type="match status" value="1"/>
</dbReference>
<keyword evidence="2 6" id="KW-0812">Transmembrane</keyword>
<evidence type="ECO:0000256" key="2">
    <source>
        <dbReference type="ARBA" id="ARBA00022692"/>
    </source>
</evidence>
<evidence type="ECO:0000256" key="6">
    <source>
        <dbReference type="SAM" id="Phobius"/>
    </source>
</evidence>
<dbReference type="InterPro" id="IPR050393">
    <property type="entry name" value="MFP_Efflux_Pump"/>
</dbReference>
<dbReference type="Gene3D" id="2.40.30.170">
    <property type="match status" value="1"/>
</dbReference>
<evidence type="ECO:0000256" key="5">
    <source>
        <dbReference type="SAM" id="Coils"/>
    </source>
</evidence>
<evidence type="ECO:0000259" key="7">
    <source>
        <dbReference type="Pfam" id="PF25917"/>
    </source>
</evidence>
<protein>
    <recommendedName>
        <fullName evidence="11">HlyD family secretion protein</fullName>
    </recommendedName>
</protein>
<evidence type="ECO:0000256" key="3">
    <source>
        <dbReference type="ARBA" id="ARBA00022989"/>
    </source>
</evidence>
<dbReference type="SUPFAM" id="SSF111369">
    <property type="entry name" value="HlyD-like secretion proteins"/>
    <property type="match status" value="1"/>
</dbReference>
<dbReference type="Proteomes" id="UP000606044">
    <property type="component" value="Unassembled WGS sequence"/>
</dbReference>
<keyword evidence="3 6" id="KW-1133">Transmembrane helix</keyword>
<dbReference type="Gene3D" id="2.40.50.100">
    <property type="match status" value="1"/>
</dbReference>
<comment type="similarity">
    <text evidence="1">Belongs to the membrane fusion protein (MFP) (TC 8.A.1) family.</text>
</comment>
<sequence length="306" mass="32908">MKRYLASAGRIGVTLVALVLAGLMGHHLWYYYMEEPWTRDARVRASIVEVAPDVSGLVSQVLVGDNATVKKGDPILRIDPKRFEIALAQSEASLAAKKAAMLQAQRDYDRAQQLNEMAVSRQAREQAETTLAQDKAAVAQAESDRDLAALNLERSTLRAPVDGIITNFDLKPGKYVSAGSGVAALVDSSSYYVAGYFEETKLPRIEAGDKVKIQLMGTDHVLTGRVESIAAGIEDRERSDGTSLLANVTPTFTWVRLAQRVPVRIALDPLPAGTRLVAGRSATVEVLPGTAPVTASAADAAQPQVR</sequence>
<dbReference type="PANTHER" id="PTHR30367:SF12">
    <property type="entry name" value="P-HYDROXYBENZOIC ACID EFFLUX PUMP SUBUNIT AAEA"/>
    <property type="match status" value="1"/>
</dbReference>
<feature type="coiled-coil region" evidence="5">
    <location>
        <begin position="94"/>
        <end position="144"/>
    </location>
</feature>
<feature type="domain" description="Multidrug resistance protein MdtA-like barrel-sandwich hybrid" evidence="7">
    <location>
        <begin position="47"/>
        <end position="186"/>
    </location>
</feature>
<comment type="caution">
    <text evidence="9">The sequence shown here is derived from an EMBL/GenBank/DDBJ whole genome shotgun (WGS) entry which is preliminary data.</text>
</comment>
<feature type="domain" description="p-hydroxybenzoic acid efflux pump subunit AaeA-like beta-barrel" evidence="8">
    <location>
        <begin position="190"/>
        <end position="286"/>
    </location>
</feature>
<dbReference type="InterPro" id="IPR058634">
    <property type="entry name" value="AaeA-lik-b-barrel"/>
</dbReference>
<evidence type="ECO:0000259" key="8">
    <source>
        <dbReference type="Pfam" id="PF25963"/>
    </source>
</evidence>
<accession>A0A917BNC3</accession>
<evidence type="ECO:0000256" key="4">
    <source>
        <dbReference type="ARBA" id="ARBA00023136"/>
    </source>
</evidence>